<dbReference type="InterPro" id="IPR046792">
    <property type="entry name" value="Peptidase_C54_cat"/>
</dbReference>
<evidence type="ECO:0000256" key="11">
    <source>
        <dbReference type="RuleBase" id="RU363115"/>
    </source>
</evidence>
<evidence type="ECO:0000256" key="1">
    <source>
        <dbReference type="ARBA" id="ARBA00004496"/>
    </source>
</evidence>
<keyword evidence="3" id="KW-0813">Transport</keyword>
<evidence type="ECO:0000256" key="3">
    <source>
        <dbReference type="ARBA" id="ARBA00022448"/>
    </source>
</evidence>
<dbReference type="PANTHER" id="PTHR22624">
    <property type="entry name" value="CYSTEINE PROTEASE ATG4"/>
    <property type="match status" value="1"/>
</dbReference>
<comment type="function">
    <text evidence="11">Cysteine protease that plays a key role in autophagy by mediating both proteolytic activation and delipidation of ATG8 family proteins.</text>
</comment>
<feature type="compositionally biased region" description="Low complexity" evidence="12">
    <location>
        <begin position="89"/>
        <end position="105"/>
    </location>
</feature>
<evidence type="ECO:0000259" key="13">
    <source>
        <dbReference type="Pfam" id="PF03416"/>
    </source>
</evidence>
<feature type="domain" description="Peptidase C54 catalytic" evidence="13">
    <location>
        <begin position="146"/>
        <end position="294"/>
    </location>
</feature>
<comment type="catalytic activity">
    <reaction evidence="10">
        <text>[protein]-C-terminal L-amino acid-glycyl-phosphatidylethanolamide + H2O = [protein]-C-terminal L-amino acid-glycine + a 1,2-diacyl-sn-glycero-3-phosphoethanolamine</text>
        <dbReference type="Rhea" id="RHEA:67548"/>
        <dbReference type="Rhea" id="RHEA-COMP:17323"/>
        <dbReference type="Rhea" id="RHEA-COMP:17324"/>
        <dbReference type="ChEBI" id="CHEBI:15377"/>
        <dbReference type="ChEBI" id="CHEBI:64612"/>
        <dbReference type="ChEBI" id="CHEBI:172940"/>
        <dbReference type="ChEBI" id="CHEBI:172941"/>
    </reaction>
    <physiologicalReaction direction="left-to-right" evidence="10">
        <dbReference type="Rhea" id="RHEA:67549"/>
    </physiologicalReaction>
</comment>
<dbReference type="MEROPS" id="C54.011"/>
<dbReference type="GO" id="GO:0034727">
    <property type="term" value="P:piecemeal microautophagy of the nucleus"/>
    <property type="evidence" value="ECO:0007669"/>
    <property type="project" value="TreeGrafter"/>
</dbReference>
<keyword evidence="5 11" id="KW-0645">Protease</keyword>
<evidence type="ECO:0000256" key="10">
    <source>
        <dbReference type="ARBA" id="ARBA00029362"/>
    </source>
</evidence>
<dbReference type="GO" id="GO:0005737">
    <property type="term" value="C:cytoplasm"/>
    <property type="evidence" value="ECO:0007669"/>
    <property type="project" value="UniProtKB-SubCell"/>
</dbReference>
<evidence type="ECO:0000256" key="8">
    <source>
        <dbReference type="ARBA" id="ARBA00022927"/>
    </source>
</evidence>
<evidence type="ECO:0000256" key="6">
    <source>
        <dbReference type="ARBA" id="ARBA00022801"/>
    </source>
</evidence>
<dbReference type="AlphaFoldDB" id="D4NVI7"/>
<feature type="region of interest" description="Disordered" evidence="12">
    <location>
        <begin position="1"/>
        <end position="31"/>
    </location>
</feature>
<protein>
    <recommendedName>
        <fullName evidence="11">Cysteine protease</fullName>
        <ecNumber evidence="11">3.4.22.-</ecNumber>
    </recommendedName>
</protein>
<evidence type="ECO:0000256" key="7">
    <source>
        <dbReference type="ARBA" id="ARBA00022807"/>
    </source>
</evidence>
<evidence type="ECO:0000256" key="5">
    <source>
        <dbReference type="ARBA" id="ARBA00022670"/>
    </source>
</evidence>
<dbReference type="PANTHER" id="PTHR22624:SF49">
    <property type="entry name" value="CYSTEINE PROTEASE"/>
    <property type="match status" value="1"/>
</dbReference>
<dbReference type="GO" id="GO:0000045">
    <property type="term" value="P:autophagosome assembly"/>
    <property type="evidence" value="ECO:0007669"/>
    <property type="project" value="TreeGrafter"/>
</dbReference>
<dbReference type="GO" id="GO:0035973">
    <property type="term" value="P:aggrephagy"/>
    <property type="evidence" value="ECO:0007669"/>
    <property type="project" value="TreeGrafter"/>
</dbReference>
<keyword evidence="7" id="KW-0788">Thiol protease</keyword>
<organism evidence="14">
    <name type="scientific">Acanthamoeba castellanii</name>
    <name type="common">Amoeba</name>
    <dbReference type="NCBI Taxonomy" id="5755"/>
    <lineage>
        <taxon>Eukaryota</taxon>
        <taxon>Amoebozoa</taxon>
        <taxon>Discosea</taxon>
        <taxon>Longamoebia</taxon>
        <taxon>Centramoebida</taxon>
        <taxon>Acanthamoebidae</taxon>
        <taxon>Acanthamoeba</taxon>
    </lineage>
</organism>
<comment type="subcellular location">
    <subcellularLocation>
        <location evidence="1 11">Cytoplasm</location>
    </subcellularLocation>
</comment>
<accession>D4NVI7</accession>
<evidence type="ECO:0000313" key="14">
    <source>
        <dbReference type="EMBL" id="ADD71908.1"/>
    </source>
</evidence>
<evidence type="ECO:0000256" key="2">
    <source>
        <dbReference type="ARBA" id="ARBA00010958"/>
    </source>
</evidence>
<dbReference type="Pfam" id="PF03416">
    <property type="entry name" value="Peptidase_C54"/>
    <property type="match status" value="1"/>
</dbReference>
<dbReference type="GO" id="GO:0015031">
    <property type="term" value="P:protein transport"/>
    <property type="evidence" value="ECO:0007669"/>
    <property type="project" value="UniProtKB-KW"/>
</dbReference>
<evidence type="ECO:0000256" key="9">
    <source>
        <dbReference type="ARBA" id="ARBA00023006"/>
    </source>
</evidence>
<sequence length="373" mass="41733">MTDDVEGEWRVIDGDEPVPASVGAGQPSPAKKMRKPFAFNNLFINTKSKFYNLCKPMSKTLPDFTTSPVVMLGITYRSSPRVSAKGKSTTARRQPQPQPQRTQQAAKPQLYTFFNKLSVIPWTEEIQAEPSPPAASTEILPAHIRSFLTDFRSRMWLTYRSNFPAIGETNLVTDMGWGCMLRTGQMLLAQALITHYLGRDWRIQAEENMMTYRELLRWFADEPSSRSPYSIHAIARIGLRKFNKQIGDWFEPTTISEALRLLVTEHSPNGLKMYVPKDGIIYRKEVYQLCAVQPADGPAQHSPLRVDDDGGDTDHDGDTDGLESSTDSMRHSHGNPGVPSTIEAGDYSSSHAELMSSAESECESLDDTLTQPN</sequence>
<dbReference type="InterPro" id="IPR005078">
    <property type="entry name" value="Peptidase_C54"/>
</dbReference>
<feature type="compositionally biased region" description="Basic and acidic residues" evidence="12">
    <location>
        <begin position="304"/>
        <end position="318"/>
    </location>
</feature>
<dbReference type="GO" id="GO:0000423">
    <property type="term" value="P:mitophagy"/>
    <property type="evidence" value="ECO:0007669"/>
    <property type="project" value="TreeGrafter"/>
</dbReference>
<dbReference type="InterPro" id="IPR038765">
    <property type="entry name" value="Papain-like_cys_pep_sf"/>
</dbReference>
<dbReference type="EMBL" id="GU270930">
    <property type="protein sequence ID" value="ADD71908.1"/>
    <property type="molecule type" value="mRNA"/>
</dbReference>
<dbReference type="GO" id="GO:0004197">
    <property type="term" value="F:cysteine-type endopeptidase activity"/>
    <property type="evidence" value="ECO:0007669"/>
    <property type="project" value="TreeGrafter"/>
</dbReference>
<keyword evidence="4 11" id="KW-0963">Cytoplasm</keyword>
<evidence type="ECO:0000256" key="12">
    <source>
        <dbReference type="SAM" id="MobiDB-lite"/>
    </source>
</evidence>
<dbReference type="GO" id="GO:0016485">
    <property type="term" value="P:protein processing"/>
    <property type="evidence" value="ECO:0007669"/>
    <property type="project" value="TreeGrafter"/>
</dbReference>
<reference evidence="14" key="1">
    <citation type="submission" date="2009-12" db="EMBL/GenBank/DDBJ databases">
        <authorList>
            <person name="Lee Y.R."/>
            <person name="Chung D.I."/>
            <person name="Kong H.H."/>
            <person name="Hong Y.C."/>
        </authorList>
    </citation>
    <scope>NUCLEOTIDE SEQUENCE</scope>
</reference>
<feature type="region of interest" description="Disordered" evidence="12">
    <location>
        <begin position="80"/>
        <end position="105"/>
    </location>
</feature>
<comment type="similarity">
    <text evidence="2 11">Belongs to the peptidase C54 family.</text>
</comment>
<evidence type="ECO:0000256" key="4">
    <source>
        <dbReference type="ARBA" id="ARBA00022490"/>
    </source>
</evidence>
<proteinExistence type="evidence at transcript level"/>
<keyword evidence="6 11" id="KW-0378">Hydrolase</keyword>
<dbReference type="SUPFAM" id="SSF54001">
    <property type="entry name" value="Cysteine proteinases"/>
    <property type="match status" value="1"/>
</dbReference>
<keyword evidence="9 11" id="KW-0072">Autophagy</keyword>
<name>D4NVI7_ACACA</name>
<keyword evidence="8 11" id="KW-0653">Protein transport</keyword>
<feature type="region of interest" description="Disordered" evidence="12">
    <location>
        <begin position="296"/>
        <end position="373"/>
    </location>
</feature>
<dbReference type="VEuPathDB" id="AmoebaDB:ACA1_140190"/>
<dbReference type="EC" id="3.4.22.-" evidence="11"/>
<dbReference type="GO" id="GO:0019786">
    <property type="term" value="F:protein-phosphatidylethanolamide deconjugating activity"/>
    <property type="evidence" value="ECO:0007669"/>
    <property type="project" value="InterPro"/>
</dbReference>